<dbReference type="GO" id="GO:0005739">
    <property type="term" value="C:mitochondrion"/>
    <property type="evidence" value="ECO:0007669"/>
    <property type="project" value="UniProtKB-SubCell"/>
</dbReference>
<dbReference type="InterPro" id="IPR048280">
    <property type="entry name" value="COX6B-like"/>
</dbReference>
<proteinExistence type="inferred from homology"/>
<accession>A0A1V9X6H3</accession>
<evidence type="ECO:0000256" key="4">
    <source>
        <dbReference type="PIRNR" id="PIRNR000278"/>
    </source>
</evidence>
<evidence type="ECO:0000313" key="6">
    <source>
        <dbReference type="EMBL" id="OQR69097.1"/>
    </source>
</evidence>
<dbReference type="Proteomes" id="UP000192247">
    <property type="component" value="Unassembled WGS sequence"/>
</dbReference>
<dbReference type="SUPFAM" id="SSF47694">
    <property type="entry name" value="Cytochrome c oxidase subunit h"/>
    <property type="match status" value="1"/>
</dbReference>
<dbReference type="AlphaFoldDB" id="A0A1V9X6H3"/>
<comment type="subcellular location">
    <subcellularLocation>
        <location evidence="1">Mitochondrion</location>
    </subcellularLocation>
</comment>
<evidence type="ECO:0000256" key="5">
    <source>
        <dbReference type="PIRSR" id="PIRSR000278-1"/>
    </source>
</evidence>
<feature type="disulfide bond" evidence="5">
    <location>
        <begin position="25"/>
        <end position="57"/>
    </location>
</feature>
<organism evidence="6 7">
    <name type="scientific">Tropilaelaps mercedesae</name>
    <dbReference type="NCBI Taxonomy" id="418985"/>
    <lineage>
        <taxon>Eukaryota</taxon>
        <taxon>Metazoa</taxon>
        <taxon>Ecdysozoa</taxon>
        <taxon>Arthropoda</taxon>
        <taxon>Chelicerata</taxon>
        <taxon>Arachnida</taxon>
        <taxon>Acari</taxon>
        <taxon>Parasitiformes</taxon>
        <taxon>Mesostigmata</taxon>
        <taxon>Gamasina</taxon>
        <taxon>Dermanyssoidea</taxon>
        <taxon>Laelapidae</taxon>
        <taxon>Tropilaelaps</taxon>
    </lineage>
</organism>
<keyword evidence="7" id="KW-1185">Reference proteome</keyword>
<comment type="similarity">
    <text evidence="4">Belongs to the cytochrome c oxidase subunit 6B.</text>
</comment>
<protein>
    <recommendedName>
        <fullName evidence="4">Cytochrome c oxidase subunit</fullName>
    </recommendedName>
</protein>
<dbReference type="InParanoid" id="A0A1V9X6H3"/>
<dbReference type="Gene3D" id="1.10.10.140">
    <property type="entry name" value="Cytochrome c oxidase, subunit VIb"/>
    <property type="match status" value="1"/>
</dbReference>
<dbReference type="FunCoup" id="A0A1V9X6H3">
    <property type="interactions" value="703"/>
</dbReference>
<gene>
    <name evidence="6" type="ORF">BIW11_01907</name>
</gene>
<name>A0A1V9X6H3_9ACAR</name>
<dbReference type="EMBL" id="MNPL01022114">
    <property type="protein sequence ID" value="OQR69097.1"/>
    <property type="molecule type" value="Genomic_DNA"/>
</dbReference>
<dbReference type="OrthoDB" id="193467at2759"/>
<dbReference type="InterPro" id="IPR036549">
    <property type="entry name" value="CX6/COA6-like_sf"/>
</dbReference>
<evidence type="ECO:0000313" key="7">
    <source>
        <dbReference type="Proteomes" id="UP000192247"/>
    </source>
</evidence>
<evidence type="ECO:0000256" key="2">
    <source>
        <dbReference type="ARBA" id="ARBA00023128"/>
    </source>
</evidence>
<dbReference type="Pfam" id="PF02297">
    <property type="entry name" value="COX6B"/>
    <property type="match status" value="1"/>
</dbReference>
<keyword evidence="3 5" id="KW-1015">Disulfide bond</keyword>
<dbReference type="STRING" id="418985.A0A1V9X6H3"/>
<dbReference type="PROSITE" id="PS51808">
    <property type="entry name" value="CHCH"/>
    <property type="match status" value="1"/>
</dbReference>
<dbReference type="GO" id="GO:0045277">
    <property type="term" value="C:respiratory chain complex IV"/>
    <property type="evidence" value="ECO:0007669"/>
    <property type="project" value="InterPro"/>
</dbReference>
<comment type="function">
    <text evidence="4">Component of the cytochrome c oxidase, the last enzyme in the mitochondrial electron transport chain which drives oxidative phosphorylation.</text>
</comment>
<comment type="caution">
    <text evidence="6">The sequence shown here is derived from an EMBL/GenBank/DDBJ whole genome shotgun (WGS) entry which is preliminary data.</text>
</comment>
<keyword evidence="2 4" id="KW-0496">Mitochondrion</keyword>
<dbReference type="CDD" id="cd00926">
    <property type="entry name" value="Cyt_c_Oxidase_VIb"/>
    <property type="match status" value="1"/>
</dbReference>
<feature type="disulfide bond" evidence="5">
    <location>
        <begin position="35"/>
        <end position="46"/>
    </location>
</feature>
<evidence type="ECO:0000256" key="3">
    <source>
        <dbReference type="ARBA" id="ARBA00023157"/>
    </source>
</evidence>
<dbReference type="PANTHER" id="PTHR11387">
    <property type="entry name" value="CYTOCHROME C OXIDASE SUBUNIT 6B"/>
    <property type="match status" value="1"/>
</dbReference>
<dbReference type="InterPro" id="IPR003213">
    <property type="entry name" value="Cyt_c_oxidase_su6B"/>
</dbReference>
<dbReference type="FunFam" id="1.10.10.140:FF:000001">
    <property type="entry name" value="Cytochrome c oxidase subunit 6B1"/>
    <property type="match status" value="1"/>
</dbReference>
<sequence>MPAFELPKTAPFDPRFPNTNQSRNCYQNYLDFHRCQKVKGEEYEPCKYFKRIYTSICPNAWIERWDSQVAEGRFAGNI</sequence>
<dbReference type="PIRSF" id="PIRSF000278">
    <property type="entry name" value="Cyt_c_oxidase_6B"/>
    <property type="match status" value="1"/>
</dbReference>
<reference evidence="6 7" key="1">
    <citation type="journal article" date="2017" name="Gigascience">
        <title>Draft genome of the honey bee ectoparasitic mite, Tropilaelaps mercedesae, is shaped by the parasitic life history.</title>
        <authorList>
            <person name="Dong X."/>
            <person name="Armstrong S.D."/>
            <person name="Xia D."/>
            <person name="Makepeace B.L."/>
            <person name="Darby A.C."/>
            <person name="Kadowaki T."/>
        </authorList>
    </citation>
    <scope>NUCLEOTIDE SEQUENCE [LARGE SCALE GENOMIC DNA]</scope>
    <source>
        <strain evidence="6">Wuxi-XJTLU</strain>
    </source>
</reference>
<evidence type="ECO:0000256" key="1">
    <source>
        <dbReference type="ARBA" id="ARBA00004173"/>
    </source>
</evidence>